<evidence type="ECO:0000313" key="4">
    <source>
        <dbReference type="EMBL" id="CAL1165107.1"/>
    </source>
</evidence>
<reference evidence="4" key="2">
    <citation type="submission" date="2024-04" db="EMBL/GenBank/DDBJ databases">
        <authorList>
            <person name="Chen Y."/>
            <person name="Shah S."/>
            <person name="Dougan E. K."/>
            <person name="Thang M."/>
            <person name="Chan C."/>
        </authorList>
    </citation>
    <scope>NUCLEOTIDE SEQUENCE [LARGE SCALE GENOMIC DNA]</scope>
</reference>
<keyword evidence="2" id="KW-0812">Transmembrane</keyword>
<reference evidence="3" key="1">
    <citation type="submission" date="2022-10" db="EMBL/GenBank/DDBJ databases">
        <authorList>
            <person name="Chen Y."/>
            <person name="Dougan E. K."/>
            <person name="Chan C."/>
            <person name="Rhodes N."/>
            <person name="Thang M."/>
        </authorList>
    </citation>
    <scope>NUCLEOTIDE SEQUENCE</scope>
</reference>
<protein>
    <submittedName>
        <fullName evidence="3">Uncharacterized protein</fullName>
    </submittedName>
</protein>
<accession>A0A9P1DLT3</accession>
<dbReference type="EMBL" id="CAMXCT030005223">
    <property type="protein sequence ID" value="CAL4799044.1"/>
    <property type="molecule type" value="Genomic_DNA"/>
</dbReference>
<feature type="region of interest" description="Disordered" evidence="1">
    <location>
        <begin position="1"/>
        <end position="26"/>
    </location>
</feature>
<dbReference type="AlphaFoldDB" id="A0A9P1DLT3"/>
<feature type="transmembrane region" description="Helical" evidence="2">
    <location>
        <begin position="79"/>
        <end position="102"/>
    </location>
</feature>
<dbReference type="Proteomes" id="UP001152797">
    <property type="component" value="Unassembled WGS sequence"/>
</dbReference>
<evidence type="ECO:0000313" key="3">
    <source>
        <dbReference type="EMBL" id="CAI4011732.1"/>
    </source>
</evidence>
<sequence>MSSTRSTEVLETEMTMAQDPAPQDVEEGPKARMIHEGPMPRHIWESRGPPRWRLCGMHLEEDDFELVHRAARRMEGLRLFLQFNLVMGLTCLVVGLCFASYLHESFIRVPFRCWEDTFGPLSRIWEFEPPTFERSRFEEKGVVAAPTGVTSTSWKGNLWHVFMFSSENWIGKSQDLGFLAWNWTVTSLWKGPWYLRPVALSILCLGSLPFCFVRAGPWEMRWCCEKYLMHMPEGFLILHQLKVAHEIFGRKLSPAAVAEMEAFMEWKNANL</sequence>
<evidence type="ECO:0000256" key="2">
    <source>
        <dbReference type="SAM" id="Phobius"/>
    </source>
</evidence>
<organism evidence="3">
    <name type="scientific">Cladocopium goreaui</name>
    <dbReference type="NCBI Taxonomy" id="2562237"/>
    <lineage>
        <taxon>Eukaryota</taxon>
        <taxon>Sar</taxon>
        <taxon>Alveolata</taxon>
        <taxon>Dinophyceae</taxon>
        <taxon>Suessiales</taxon>
        <taxon>Symbiodiniaceae</taxon>
        <taxon>Cladocopium</taxon>
    </lineage>
</organism>
<dbReference type="EMBL" id="CAMXCT020005223">
    <property type="protein sequence ID" value="CAL1165107.1"/>
    <property type="molecule type" value="Genomic_DNA"/>
</dbReference>
<evidence type="ECO:0000313" key="5">
    <source>
        <dbReference type="Proteomes" id="UP001152797"/>
    </source>
</evidence>
<proteinExistence type="predicted"/>
<keyword evidence="5" id="KW-1185">Reference proteome</keyword>
<evidence type="ECO:0000256" key="1">
    <source>
        <dbReference type="SAM" id="MobiDB-lite"/>
    </source>
</evidence>
<comment type="caution">
    <text evidence="3">The sequence shown here is derived from an EMBL/GenBank/DDBJ whole genome shotgun (WGS) entry which is preliminary data.</text>
</comment>
<dbReference type="EMBL" id="CAMXCT010005223">
    <property type="protein sequence ID" value="CAI4011732.1"/>
    <property type="molecule type" value="Genomic_DNA"/>
</dbReference>
<name>A0A9P1DLT3_9DINO</name>
<keyword evidence="2" id="KW-0472">Membrane</keyword>
<keyword evidence="2" id="KW-1133">Transmembrane helix</keyword>
<gene>
    <name evidence="3" type="ORF">C1SCF055_LOCUS36863</name>
</gene>